<sequence>MEVDHQPEGMEEVAIEKVVVEKLMAKVKLMEVVMEVAVTKTIDMPPKLCLRKPVLVRCSPLHHSNGYSSDSLPQSQTLPLTILCADPCRPHLVRPMVRRDGDMDALDYEMPSDFMEVTKMIGTSNGWITSLVDGIVQIREHPGKNPRQELK</sequence>
<evidence type="ECO:0000313" key="1">
    <source>
        <dbReference type="EMBL" id="KAF2551469.1"/>
    </source>
</evidence>
<dbReference type="EMBL" id="QGKW02001988">
    <property type="protein sequence ID" value="KAF2551469.1"/>
    <property type="molecule type" value="Genomic_DNA"/>
</dbReference>
<dbReference type="Proteomes" id="UP000712281">
    <property type="component" value="Unassembled WGS sequence"/>
</dbReference>
<protein>
    <submittedName>
        <fullName evidence="1">Uncharacterized protein</fullName>
    </submittedName>
</protein>
<proteinExistence type="predicted"/>
<dbReference type="AlphaFoldDB" id="A0A8S9H0Z4"/>
<name>A0A8S9H0Z4_BRACR</name>
<accession>A0A8S9H0Z4</accession>
<organism evidence="1 2">
    <name type="scientific">Brassica cretica</name>
    <name type="common">Mustard</name>
    <dbReference type="NCBI Taxonomy" id="69181"/>
    <lineage>
        <taxon>Eukaryota</taxon>
        <taxon>Viridiplantae</taxon>
        <taxon>Streptophyta</taxon>
        <taxon>Embryophyta</taxon>
        <taxon>Tracheophyta</taxon>
        <taxon>Spermatophyta</taxon>
        <taxon>Magnoliopsida</taxon>
        <taxon>eudicotyledons</taxon>
        <taxon>Gunneridae</taxon>
        <taxon>Pentapetalae</taxon>
        <taxon>rosids</taxon>
        <taxon>malvids</taxon>
        <taxon>Brassicales</taxon>
        <taxon>Brassicaceae</taxon>
        <taxon>Brassiceae</taxon>
        <taxon>Brassica</taxon>
    </lineage>
</organism>
<comment type="caution">
    <text evidence="1">The sequence shown here is derived from an EMBL/GenBank/DDBJ whole genome shotgun (WGS) entry which is preliminary data.</text>
</comment>
<reference evidence="1" key="1">
    <citation type="submission" date="2019-12" db="EMBL/GenBank/DDBJ databases">
        <title>Genome sequencing and annotation of Brassica cretica.</title>
        <authorList>
            <person name="Studholme D.J."/>
            <person name="Sarris P.F."/>
        </authorList>
    </citation>
    <scope>NUCLEOTIDE SEQUENCE</scope>
    <source>
        <strain evidence="1">PFS-001/15</strain>
        <tissue evidence="1">Leaf</tissue>
    </source>
</reference>
<gene>
    <name evidence="1" type="ORF">F2Q68_00038047</name>
</gene>
<evidence type="ECO:0000313" key="2">
    <source>
        <dbReference type="Proteomes" id="UP000712281"/>
    </source>
</evidence>